<gene>
    <name evidence="2" type="ORF">AVENP_0998</name>
</gene>
<dbReference type="EMBL" id="CP053840">
    <property type="protein sequence ID" value="QKF66554.1"/>
    <property type="molecule type" value="Genomic_DNA"/>
</dbReference>
<accession>A0AAE7B758</accession>
<name>A0AAE7B758_9BACT</name>
<feature type="domain" description="Thoeris protein ThsB TIR-like" evidence="1">
    <location>
        <begin position="17"/>
        <end position="118"/>
    </location>
</feature>
<reference evidence="2 3" key="1">
    <citation type="submission" date="2020-05" db="EMBL/GenBank/DDBJ databases">
        <title>Complete genome sequencing of Campylobacter and Arcobacter type strains.</title>
        <authorList>
            <person name="Miller W.G."/>
            <person name="Yee E."/>
        </authorList>
    </citation>
    <scope>NUCLEOTIDE SEQUENCE [LARGE SCALE GENOMIC DNA]</scope>
    <source>
        <strain evidence="2 3">LMG 26156</strain>
    </source>
</reference>
<dbReference type="RefSeq" id="WP_128358978.1">
    <property type="nucleotide sequence ID" value="NZ_CP053840.1"/>
</dbReference>
<sequence length="192" mass="22338">MAYYQNGQLIGIRRKVFISHFKGDSAEVEEFIQKFANEEQVFIPKVLGANENYDYIDSVNTDYVMTQIREKYLLDSTVTIVLVGSCTHSRRYIDWELKSSLRQGNYTPNGVMGIILPSKGNSAYLPPRLESNWEKGHGNCYARYWIYPTSAKELHNWIEDAFLARTTRTHLIKNSQEILKYNRKCNICNITH</sequence>
<organism evidence="2 3">
    <name type="scientific">Arcobacter venerupis</name>
    <dbReference type="NCBI Taxonomy" id="1054033"/>
    <lineage>
        <taxon>Bacteria</taxon>
        <taxon>Pseudomonadati</taxon>
        <taxon>Campylobacterota</taxon>
        <taxon>Epsilonproteobacteria</taxon>
        <taxon>Campylobacterales</taxon>
        <taxon>Arcobacteraceae</taxon>
        <taxon>Arcobacter</taxon>
    </lineage>
</organism>
<protein>
    <submittedName>
        <fullName evidence="2">DUF1863 domain-containing protein</fullName>
    </submittedName>
</protein>
<evidence type="ECO:0000313" key="2">
    <source>
        <dbReference type="EMBL" id="QKF66554.1"/>
    </source>
</evidence>
<evidence type="ECO:0000259" key="1">
    <source>
        <dbReference type="Pfam" id="PF08937"/>
    </source>
</evidence>
<dbReference type="Pfam" id="PF08937">
    <property type="entry name" value="ThsB_TIR"/>
    <property type="match status" value="1"/>
</dbReference>
<dbReference type="AlphaFoldDB" id="A0AAE7B758"/>
<evidence type="ECO:0000313" key="3">
    <source>
        <dbReference type="Proteomes" id="UP000503482"/>
    </source>
</evidence>
<dbReference type="Proteomes" id="UP000503482">
    <property type="component" value="Chromosome"/>
</dbReference>
<dbReference type="InterPro" id="IPR015032">
    <property type="entry name" value="ThsB__TIR-like_domain"/>
</dbReference>
<dbReference type="KEGG" id="avp:AVENP_0998"/>
<proteinExistence type="predicted"/>
<keyword evidence="3" id="KW-1185">Reference proteome</keyword>